<keyword evidence="9" id="KW-1185">Reference proteome</keyword>
<evidence type="ECO:0000256" key="6">
    <source>
        <dbReference type="ARBA" id="ARBA00023012"/>
    </source>
</evidence>
<dbReference type="SUPFAM" id="SSF47384">
    <property type="entry name" value="Homodimeric domain of signal transducing histidine kinase"/>
    <property type="match status" value="1"/>
</dbReference>
<evidence type="ECO:0000256" key="1">
    <source>
        <dbReference type="ARBA" id="ARBA00000085"/>
    </source>
</evidence>
<dbReference type="Proteomes" id="UP000287188">
    <property type="component" value="Unassembled WGS sequence"/>
</dbReference>
<dbReference type="PANTHER" id="PTHR43711:SF31">
    <property type="entry name" value="HISTIDINE KINASE"/>
    <property type="match status" value="1"/>
</dbReference>
<evidence type="ECO:0000256" key="2">
    <source>
        <dbReference type="ARBA" id="ARBA00012438"/>
    </source>
</evidence>
<dbReference type="Gene3D" id="3.30.565.10">
    <property type="entry name" value="Histidine kinase-like ATPase, C-terminal domain"/>
    <property type="match status" value="1"/>
</dbReference>
<reference evidence="9" key="1">
    <citation type="submission" date="2018-12" db="EMBL/GenBank/DDBJ databases">
        <title>Tengunoibacter tsumagoiensis gen. nov., sp. nov., Dictyobacter kobayashii sp. nov., D. alpinus sp. nov., and D. joshuensis sp. nov. and description of Dictyobacteraceae fam. nov. within the order Ktedonobacterales isolated from Tengu-no-mugimeshi.</title>
        <authorList>
            <person name="Wang C.M."/>
            <person name="Zheng Y."/>
            <person name="Sakai Y."/>
            <person name="Toyoda A."/>
            <person name="Minakuchi Y."/>
            <person name="Abe K."/>
            <person name="Yokota A."/>
            <person name="Yabe S."/>
        </authorList>
    </citation>
    <scope>NUCLEOTIDE SEQUENCE [LARGE SCALE GENOMIC DNA]</scope>
    <source>
        <strain evidence="9">Uno11</strain>
    </source>
</reference>
<organism evidence="8 9">
    <name type="scientific">Dictyobacter kobayashii</name>
    <dbReference type="NCBI Taxonomy" id="2014872"/>
    <lineage>
        <taxon>Bacteria</taxon>
        <taxon>Bacillati</taxon>
        <taxon>Chloroflexota</taxon>
        <taxon>Ktedonobacteria</taxon>
        <taxon>Ktedonobacterales</taxon>
        <taxon>Dictyobacteraceae</taxon>
        <taxon>Dictyobacter</taxon>
    </lineage>
</organism>
<dbReference type="SMART" id="SM00388">
    <property type="entry name" value="HisKA"/>
    <property type="match status" value="1"/>
</dbReference>
<dbReference type="CDD" id="cd00082">
    <property type="entry name" value="HisKA"/>
    <property type="match status" value="1"/>
</dbReference>
<dbReference type="PRINTS" id="PR00344">
    <property type="entry name" value="BCTRLSENSOR"/>
</dbReference>
<dbReference type="InterPro" id="IPR029016">
    <property type="entry name" value="GAF-like_dom_sf"/>
</dbReference>
<dbReference type="InterPro" id="IPR036890">
    <property type="entry name" value="HATPase_C_sf"/>
</dbReference>
<dbReference type="InterPro" id="IPR003018">
    <property type="entry name" value="GAF"/>
</dbReference>
<protein>
    <recommendedName>
        <fullName evidence="2">histidine kinase</fullName>
        <ecNumber evidence="2">2.7.13.3</ecNumber>
    </recommendedName>
</protein>
<dbReference type="FunFam" id="3.30.565.10:FF:000006">
    <property type="entry name" value="Sensor histidine kinase WalK"/>
    <property type="match status" value="1"/>
</dbReference>
<dbReference type="SMART" id="SM00387">
    <property type="entry name" value="HATPase_c"/>
    <property type="match status" value="1"/>
</dbReference>
<evidence type="ECO:0000259" key="7">
    <source>
        <dbReference type="PROSITE" id="PS50109"/>
    </source>
</evidence>
<evidence type="ECO:0000256" key="5">
    <source>
        <dbReference type="ARBA" id="ARBA00022777"/>
    </source>
</evidence>
<dbReference type="Pfam" id="PF00512">
    <property type="entry name" value="HisKA"/>
    <property type="match status" value="1"/>
</dbReference>
<dbReference type="EC" id="2.7.13.3" evidence="2"/>
<keyword evidence="5" id="KW-0418">Kinase</keyword>
<dbReference type="InterPro" id="IPR035965">
    <property type="entry name" value="PAS-like_dom_sf"/>
</dbReference>
<evidence type="ECO:0000313" key="9">
    <source>
        <dbReference type="Proteomes" id="UP000287188"/>
    </source>
</evidence>
<dbReference type="RefSeq" id="WP_161977842.1">
    <property type="nucleotide sequence ID" value="NZ_BIFS01000002.1"/>
</dbReference>
<proteinExistence type="predicted"/>
<dbReference type="PROSITE" id="PS50109">
    <property type="entry name" value="HIS_KIN"/>
    <property type="match status" value="1"/>
</dbReference>
<keyword evidence="4" id="KW-0808">Transferase</keyword>
<dbReference type="CDD" id="cd16922">
    <property type="entry name" value="HATPase_EvgS-ArcB-TorS-like"/>
    <property type="match status" value="1"/>
</dbReference>
<dbReference type="PANTHER" id="PTHR43711">
    <property type="entry name" value="TWO-COMPONENT HISTIDINE KINASE"/>
    <property type="match status" value="1"/>
</dbReference>
<evidence type="ECO:0000256" key="3">
    <source>
        <dbReference type="ARBA" id="ARBA00022553"/>
    </source>
</evidence>
<dbReference type="InterPro" id="IPR004358">
    <property type="entry name" value="Sig_transdc_His_kin-like_C"/>
</dbReference>
<dbReference type="Pfam" id="PF13185">
    <property type="entry name" value="GAF_2"/>
    <property type="match status" value="1"/>
</dbReference>
<dbReference type="InterPro" id="IPR050736">
    <property type="entry name" value="Sensor_HK_Regulatory"/>
</dbReference>
<dbReference type="Gene3D" id="3.30.450.40">
    <property type="match status" value="1"/>
</dbReference>
<dbReference type="SMART" id="SM00065">
    <property type="entry name" value="GAF"/>
    <property type="match status" value="1"/>
</dbReference>
<evidence type="ECO:0000256" key="4">
    <source>
        <dbReference type="ARBA" id="ARBA00022679"/>
    </source>
</evidence>
<dbReference type="AlphaFoldDB" id="A0A402AUY5"/>
<dbReference type="InterPro" id="IPR003661">
    <property type="entry name" value="HisK_dim/P_dom"/>
</dbReference>
<dbReference type="Gene3D" id="3.30.450.20">
    <property type="entry name" value="PAS domain"/>
    <property type="match status" value="1"/>
</dbReference>
<dbReference type="InterPro" id="IPR003594">
    <property type="entry name" value="HATPase_dom"/>
</dbReference>
<dbReference type="SUPFAM" id="SSF55785">
    <property type="entry name" value="PYP-like sensor domain (PAS domain)"/>
    <property type="match status" value="1"/>
</dbReference>
<keyword evidence="6" id="KW-0902">Two-component regulatory system</keyword>
<dbReference type="Gene3D" id="1.10.287.130">
    <property type="match status" value="1"/>
</dbReference>
<dbReference type="InterPro" id="IPR005467">
    <property type="entry name" value="His_kinase_dom"/>
</dbReference>
<dbReference type="Pfam" id="PF02518">
    <property type="entry name" value="HATPase_c"/>
    <property type="match status" value="1"/>
</dbReference>
<evidence type="ECO:0000313" key="8">
    <source>
        <dbReference type="EMBL" id="GCE22869.1"/>
    </source>
</evidence>
<dbReference type="EMBL" id="BIFS01000002">
    <property type="protein sequence ID" value="GCE22869.1"/>
    <property type="molecule type" value="Genomic_DNA"/>
</dbReference>
<gene>
    <name evidence="8" type="ORF">KDK_66690</name>
</gene>
<keyword evidence="3" id="KW-0597">Phosphoprotein</keyword>
<name>A0A402AUY5_9CHLR</name>
<comment type="caution">
    <text evidence="8">The sequence shown here is derived from an EMBL/GenBank/DDBJ whole genome shotgun (WGS) entry which is preliminary data.</text>
</comment>
<dbReference type="SUPFAM" id="SSF55781">
    <property type="entry name" value="GAF domain-like"/>
    <property type="match status" value="1"/>
</dbReference>
<comment type="catalytic activity">
    <reaction evidence="1">
        <text>ATP + protein L-histidine = ADP + protein N-phospho-L-histidine.</text>
        <dbReference type="EC" id="2.7.13.3"/>
    </reaction>
</comment>
<accession>A0A402AUY5</accession>
<sequence>MTPVATDNSGWDTEAPRRLAAFSRMSMALMREFNEGRLIENITHTCCEATHAEFAACSLRSVDREGKPIGPSDGSIFHIACVVGVTEEQRIFAETIPLGGIGFLRPIFNHGLPVRIDDILSPNLASYRSYLLDHEAGGFIFSPHLREYIFAEPLHSVGLPPGHPPVRSFLGAPLVNYDGEVLGGLLLGHSQPGHFSAYDEVLIVGLASVAAVALENVRLYHISQLRDMELKAHQELEAHTAALQMILDEMPGSVYLVHGPEARLVLVNRAGASLWRGSWQPEQPMKEFLQQSQIMIFDDNGVPIPSEQLATMRAVTQGETTRQQQEKLRYPDGSYLPMIVSTSIIDVSQWLSPAMRSVLSMKEREPLVVVVHQDVTALMEAERLKDEFIGIAAHELRAPLAVLRGFSQTLMMQSERGHGRKLADWQLEAVEGIDQATTRMTELTDDLLDVTRLQAGCLSIQLEPCDLIALIRRVVKRLQITTTHHRINVHTGLDYLVAMIDINRIEQILINLLNNAIKYSPAGGDIDLDISEGHESAQVRVAVVSVRDYGIGIPADQQGKIFDRFCRADNARAISGTGLGLYLCRALIEQHYGQIWFESIENEGTTFYITLPVYMEEKPITCPLENL</sequence>
<dbReference type="SUPFAM" id="SSF55874">
    <property type="entry name" value="ATPase domain of HSP90 chaperone/DNA topoisomerase II/histidine kinase"/>
    <property type="match status" value="1"/>
</dbReference>
<feature type="domain" description="Histidine kinase" evidence="7">
    <location>
        <begin position="391"/>
        <end position="615"/>
    </location>
</feature>
<dbReference type="InterPro" id="IPR036097">
    <property type="entry name" value="HisK_dim/P_sf"/>
</dbReference>
<dbReference type="GO" id="GO:0000155">
    <property type="term" value="F:phosphorelay sensor kinase activity"/>
    <property type="evidence" value="ECO:0007669"/>
    <property type="project" value="InterPro"/>
</dbReference>